<evidence type="ECO:0000256" key="2">
    <source>
        <dbReference type="ARBA" id="ARBA00005336"/>
    </source>
</evidence>
<dbReference type="GO" id="GO:0008422">
    <property type="term" value="F:beta-glucosidase activity"/>
    <property type="evidence" value="ECO:0000318"/>
    <property type="project" value="GO_Central"/>
</dbReference>
<dbReference type="PRINTS" id="PR00133">
    <property type="entry name" value="GLHYDRLASE3"/>
</dbReference>
<dbReference type="PaxDb" id="3218-PP1S1821_1V6.1"/>
<evidence type="ECO:0000259" key="9">
    <source>
        <dbReference type="Pfam" id="PF00933"/>
    </source>
</evidence>
<keyword evidence="5 7" id="KW-0378">Hydrolase</keyword>
<evidence type="ECO:0000259" key="10">
    <source>
        <dbReference type="Pfam" id="PF01915"/>
    </source>
</evidence>
<reference evidence="13" key="3">
    <citation type="submission" date="2020-12" db="UniProtKB">
        <authorList>
            <consortium name="EnsemblPlants"/>
        </authorList>
    </citation>
    <scope>IDENTIFICATION</scope>
</reference>
<dbReference type="RefSeq" id="XP_024363475.1">
    <property type="nucleotide sequence ID" value="XM_024507707.2"/>
</dbReference>
<feature type="signal peptide" evidence="8">
    <location>
        <begin position="1"/>
        <end position="25"/>
    </location>
</feature>
<sequence length="630" mass="68782">MGIRGVVLCVLAVVLQSCTIAEVRADNDEKPILYKDASQPVAVRVSDLYGRMTLDEKIGQMTQIEITVSNESSVSKYYIGSVLSGGGSVPATNATVHQWTNMTDYVQRLALKTRLGIPEIYGIDAVHGHNNVYGATIFPHNIGLGCTRDPALLERIGSATALEVRATGIPYVFAPCIAVCRDPRWGRCYESYSEDPEVVRSMTTIIDGLQGRSPADREGPYVQNSRKVAACAKHFVGDGGTTNGIDENNTVIDYDGLVNIHMKAYPDAIAKGVSTVMASYSSWNGIKMHANRFLLTDVLKGQLGFKGFIISDWQAVERITDPPGVNYTLATYLALNAGVDMVMVPYNYTDFISVVKNLVAAKQIPMSRIEDAVKRILRVKFETGLFEKPYADESLRSFLGAPSHRALAREAVRKSLVLLKNGKGSQSLLPLNKNATKILIVGAHADDLGLQCGGWTITWQGQAGNNITKGTTILKGIKQSVSANSKVVHLAKPRTGAAKNKGYEYAIVVVGEEPYAEMYGDNMNLTLSSSYQELIKDTCSYVKCVVVMVSGRPLVVEPIVSHMDAFVAAWLPGTEGAGVADMLFGRYDFQGKLSRTWFKRVDQLPMNVGDQNYDPLYPFGFGLKMGLNDR</sequence>
<dbReference type="STRING" id="3218.A9U6K2"/>
<dbReference type="FunFam" id="3.20.20.300:FF:000003">
    <property type="entry name" value="Beta-D-glucan exohydrolase isoenzyme ExoI"/>
    <property type="match status" value="1"/>
</dbReference>
<dbReference type="Proteomes" id="UP000006727">
    <property type="component" value="Chromosome 24"/>
</dbReference>
<keyword evidence="6 7" id="KW-0326">Glycosidase</keyword>
<dbReference type="Gramene" id="Pp3c24_19980V3.2">
    <property type="protein sequence ID" value="Pp3c24_19980V3.2"/>
    <property type="gene ID" value="Pp3c24_19980"/>
</dbReference>
<dbReference type="SUPFAM" id="SSF52279">
    <property type="entry name" value="Beta-D-glucan exohydrolase, C-terminal domain"/>
    <property type="match status" value="1"/>
</dbReference>
<feature type="domain" description="Glycoside hydrolase family 3 C-terminal" evidence="10">
    <location>
        <begin position="416"/>
        <end position="624"/>
    </location>
</feature>
<comment type="catalytic activity">
    <reaction evidence="1">
        <text>Hydrolysis of terminal, non-reducing beta-D-glucosyl residues with release of beta-D-glucose.</text>
        <dbReference type="EC" id="3.2.1.21"/>
    </reaction>
</comment>
<keyword evidence="4 8" id="KW-0732">Signal</keyword>
<evidence type="ECO:0000256" key="8">
    <source>
        <dbReference type="SAM" id="SignalP"/>
    </source>
</evidence>
<evidence type="ECO:0000313" key="13">
    <source>
        <dbReference type="EnsemblPlants" id="Pp3c24_19980V3.1"/>
    </source>
</evidence>
<evidence type="ECO:0000256" key="5">
    <source>
        <dbReference type="ARBA" id="ARBA00022801"/>
    </source>
</evidence>
<dbReference type="eggNOG" id="ENOG502QQ55">
    <property type="taxonomic scope" value="Eukaryota"/>
</dbReference>
<feature type="chain" id="PRO_5014298065" description="beta-glucosidase" evidence="8">
    <location>
        <begin position="26"/>
        <end position="630"/>
    </location>
</feature>
<dbReference type="GO" id="GO:0009251">
    <property type="term" value="P:glucan catabolic process"/>
    <property type="evidence" value="ECO:0000318"/>
    <property type="project" value="GO_Central"/>
</dbReference>
<dbReference type="InterPro" id="IPR001764">
    <property type="entry name" value="Glyco_hydro_3_N"/>
</dbReference>
<evidence type="ECO:0000313" key="12">
    <source>
        <dbReference type="EMBL" id="PNR28725.1"/>
    </source>
</evidence>
<evidence type="ECO:0000313" key="11">
    <source>
        <dbReference type="EMBL" id="EDQ48701.1"/>
    </source>
</evidence>
<dbReference type="OrthoDB" id="47059at2759"/>
<dbReference type="FunFam" id="3.40.50.1700:FF:000002">
    <property type="entry name" value="Glycosyl hydrolase family protein"/>
    <property type="match status" value="1"/>
</dbReference>
<name>A9U6K2_PHYPA</name>
<reference evidence="11 14" key="1">
    <citation type="journal article" date="2008" name="Science">
        <title>The Physcomitrella genome reveals evolutionary insights into the conquest of land by plants.</title>
        <authorList>
            <person name="Rensing S."/>
            <person name="Lang D."/>
            <person name="Zimmer A."/>
            <person name="Terry A."/>
            <person name="Salamov A."/>
            <person name="Shapiro H."/>
            <person name="Nishiyama T."/>
            <person name="Perroud P.-F."/>
            <person name="Lindquist E."/>
            <person name="Kamisugi Y."/>
            <person name="Tanahashi T."/>
            <person name="Sakakibara K."/>
            <person name="Fujita T."/>
            <person name="Oishi K."/>
            <person name="Shin-I T."/>
            <person name="Kuroki Y."/>
            <person name="Toyoda A."/>
            <person name="Suzuki Y."/>
            <person name="Hashimoto A."/>
            <person name="Yamaguchi K."/>
            <person name="Sugano A."/>
            <person name="Kohara Y."/>
            <person name="Fujiyama A."/>
            <person name="Anterola A."/>
            <person name="Aoki S."/>
            <person name="Ashton N."/>
            <person name="Barbazuk W.B."/>
            <person name="Barker E."/>
            <person name="Bennetzen J."/>
            <person name="Bezanilla M."/>
            <person name="Blankenship R."/>
            <person name="Cho S.H."/>
            <person name="Dutcher S."/>
            <person name="Estelle M."/>
            <person name="Fawcett J.A."/>
            <person name="Gundlach H."/>
            <person name="Hanada K."/>
            <person name="Heyl A."/>
            <person name="Hicks K.A."/>
            <person name="Hugh J."/>
            <person name="Lohr M."/>
            <person name="Mayer K."/>
            <person name="Melkozernov A."/>
            <person name="Murata T."/>
            <person name="Nelson D."/>
            <person name="Pils B."/>
            <person name="Prigge M."/>
            <person name="Reiss B."/>
            <person name="Renner T."/>
            <person name="Rombauts S."/>
            <person name="Rushton P."/>
            <person name="Sanderfoot A."/>
            <person name="Schween G."/>
            <person name="Shiu S.-H."/>
            <person name="Stueber K."/>
            <person name="Theodoulou F.L."/>
            <person name="Tu H."/>
            <person name="Van de Peer Y."/>
            <person name="Verrier P.J."/>
            <person name="Waters E."/>
            <person name="Wood A."/>
            <person name="Yang L."/>
            <person name="Cove D."/>
            <person name="Cuming A."/>
            <person name="Hasebe M."/>
            <person name="Lucas S."/>
            <person name="Mishler D.B."/>
            <person name="Reski R."/>
            <person name="Grigoriev I."/>
            <person name="Quatrano R.S."/>
            <person name="Boore J.L."/>
        </authorList>
    </citation>
    <scope>NUCLEOTIDE SEQUENCE [LARGE SCALE GENOMIC DNA]</scope>
    <source>
        <strain evidence="13 14">cv. Gransden 2004</strain>
    </source>
</reference>
<dbReference type="EnsemblPlants" id="Pp3c24_19980V3.1">
    <property type="protein sequence ID" value="Pp3c24_19980V3.1"/>
    <property type="gene ID" value="Pp3c24_19980"/>
</dbReference>
<dbReference type="Pfam" id="PF01915">
    <property type="entry name" value="Glyco_hydro_3_C"/>
    <property type="match status" value="1"/>
</dbReference>
<dbReference type="AlphaFoldDB" id="A9U6K2"/>
<proteinExistence type="inferred from homology"/>
<dbReference type="InterPro" id="IPR002772">
    <property type="entry name" value="Glyco_hydro_3_C"/>
</dbReference>
<dbReference type="InterPro" id="IPR019800">
    <property type="entry name" value="Glyco_hydro_3_AS"/>
</dbReference>
<organism>
    <name type="scientific">Physcomitrium patens</name>
    <name type="common">Spreading-leaved earth moss</name>
    <name type="synonym">Physcomitrella patens</name>
    <dbReference type="NCBI Taxonomy" id="3218"/>
    <lineage>
        <taxon>Eukaryota</taxon>
        <taxon>Viridiplantae</taxon>
        <taxon>Streptophyta</taxon>
        <taxon>Embryophyta</taxon>
        <taxon>Bryophyta</taxon>
        <taxon>Bryophytina</taxon>
        <taxon>Bryopsida</taxon>
        <taxon>Funariidae</taxon>
        <taxon>Funariales</taxon>
        <taxon>Funariaceae</taxon>
        <taxon>Physcomitrium</taxon>
    </lineage>
</organism>
<dbReference type="GeneID" id="112276416"/>
<dbReference type="Gramene" id="Pp3c24_19980V3.3">
    <property type="protein sequence ID" value="Pp3c24_19980V3.3"/>
    <property type="gene ID" value="Pp3c24_19980"/>
</dbReference>
<dbReference type="Gene3D" id="3.40.50.1700">
    <property type="entry name" value="Glycoside hydrolase family 3 C-terminal domain"/>
    <property type="match status" value="1"/>
</dbReference>
<evidence type="ECO:0000256" key="4">
    <source>
        <dbReference type="ARBA" id="ARBA00022729"/>
    </source>
</evidence>
<dbReference type="EMBL" id="DS546059">
    <property type="protein sequence ID" value="EDQ48701.1"/>
    <property type="molecule type" value="Genomic_DNA"/>
</dbReference>
<dbReference type="PANTHER" id="PTHR30620:SF16">
    <property type="entry name" value="LYSOSOMAL BETA GLUCOSIDASE"/>
    <property type="match status" value="1"/>
</dbReference>
<dbReference type="PANTHER" id="PTHR30620">
    <property type="entry name" value="PERIPLASMIC BETA-GLUCOSIDASE-RELATED"/>
    <property type="match status" value="1"/>
</dbReference>
<keyword evidence="14" id="KW-1185">Reference proteome</keyword>
<dbReference type="EC" id="3.2.1.21" evidence="3"/>
<evidence type="ECO:0000313" key="14">
    <source>
        <dbReference type="Proteomes" id="UP000006727"/>
    </source>
</evidence>
<comment type="similarity">
    <text evidence="2 7">Belongs to the glycosyl hydrolase 3 family.</text>
</comment>
<dbReference type="InterPro" id="IPR051915">
    <property type="entry name" value="Cellulose_Degrad_GH3"/>
</dbReference>
<dbReference type="EnsemblPlants" id="Pp3c24_19980V3.2">
    <property type="protein sequence ID" value="Pp3c24_19980V3.2"/>
    <property type="gene ID" value="Pp3c24_19980"/>
</dbReference>
<dbReference type="Gramene" id="Pp3c24_19980V3.1">
    <property type="protein sequence ID" value="Pp3c24_19980V3.1"/>
    <property type="gene ID" value="Pp3c24_19980"/>
</dbReference>
<evidence type="ECO:0000256" key="3">
    <source>
        <dbReference type="ARBA" id="ARBA00012744"/>
    </source>
</evidence>
<dbReference type="RefSeq" id="XP_024363476.1">
    <property type="nucleotide sequence ID" value="XM_024507708.2"/>
</dbReference>
<gene>
    <name evidence="13" type="primary">LOC112276416</name>
    <name evidence="12" type="ORF">PHYPA_029318</name>
    <name evidence="11" type="ORF">PHYPADRAFT_228446</name>
</gene>
<reference evidence="12 14" key="2">
    <citation type="journal article" date="2018" name="Plant J.">
        <title>The Physcomitrella patens chromosome-scale assembly reveals moss genome structure and evolution.</title>
        <authorList>
            <person name="Lang D."/>
            <person name="Ullrich K.K."/>
            <person name="Murat F."/>
            <person name="Fuchs J."/>
            <person name="Jenkins J."/>
            <person name="Haas F.B."/>
            <person name="Piednoel M."/>
            <person name="Gundlach H."/>
            <person name="Van Bel M."/>
            <person name="Meyberg R."/>
            <person name="Vives C."/>
            <person name="Morata J."/>
            <person name="Symeonidi A."/>
            <person name="Hiss M."/>
            <person name="Muchero W."/>
            <person name="Kamisugi Y."/>
            <person name="Saleh O."/>
            <person name="Blanc G."/>
            <person name="Decker E.L."/>
            <person name="van Gessel N."/>
            <person name="Grimwood J."/>
            <person name="Hayes R.D."/>
            <person name="Graham S.W."/>
            <person name="Gunter L.E."/>
            <person name="McDaniel S.F."/>
            <person name="Hoernstein S.N.W."/>
            <person name="Larsson A."/>
            <person name="Li F.W."/>
            <person name="Perroud P.F."/>
            <person name="Phillips J."/>
            <person name="Ranjan P."/>
            <person name="Rokshar D.S."/>
            <person name="Rothfels C.J."/>
            <person name="Schneider L."/>
            <person name="Shu S."/>
            <person name="Stevenson D.W."/>
            <person name="Thummler F."/>
            <person name="Tillich M."/>
            <person name="Villarreal Aguilar J.C."/>
            <person name="Widiez T."/>
            <person name="Wong G.K."/>
            <person name="Wymore A."/>
            <person name="Zhang Y."/>
            <person name="Zimmer A.D."/>
            <person name="Quatrano R.S."/>
            <person name="Mayer K.F.X."/>
            <person name="Goodstein D."/>
            <person name="Casacuberta J.M."/>
            <person name="Vandepoele K."/>
            <person name="Reski R."/>
            <person name="Cuming A.C."/>
            <person name="Tuskan G.A."/>
            <person name="Maumus F."/>
            <person name="Salse J."/>
            <person name="Schmutz J."/>
            <person name="Rensing S.A."/>
        </authorList>
    </citation>
    <scope>NUCLEOTIDE SEQUENCE [LARGE SCALE GENOMIC DNA]</scope>
    <source>
        <strain evidence="13 14">cv. Gransden 2004</strain>
    </source>
</reference>
<dbReference type="EnsemblPlants" id="Pp3c24_19980V3.3">
    <property type="protein sequence ID" value="Pp3c24_19980V3.3"/>
    <property type="gene ID" value="Pp3c24_19980"/>
</dbReference>
<dbReference type="SUPFAM" id="SSF51445">
    <property type="entry name" value="(Trans)glycosidases"/>
    <property type="match status" value="1"/>
</dbReference>
<evidence type="ECO:0000256" key="6">
    <source>
        <dbReference type="ARBA" id="ARBA00023295"/>
    </source>
</evidence>
<dbReference type="Pfam" id="PF00933">
    <property type="entry name" value="Glyco_hydro_3"/>
    <property type="match status" value="1"/>
</dbReference>
<dbReference type="EMBL" id="ABEU02000024">
    <property type="protein sequence ID" value="PNR28725.1"/>
    <property type="molecule type" value="Genomic_DNA"/>
</dbReference>
<dbReference type="SMR" id="A9U6K2"/>
<dbReference type="InterPro" id="IPR036962">
    <property type="entry name" value="Glyco_hydro_3_N_sf"/>
</dbReference>
<evidence type="ECO:0000256" key="1">
    <source>
        <dbReference type="ARBA" id="ARBA00000448"/>
    </source>
</evidence>
<protein>
    <recommendedName>
        <fullName evidence="3">beta-glucosidase</fullName>
        <ecNumber evidence="3">3.2.1.21</ecNumber>
    </recommendedName>
</protein>
<dbReference type="InterPro" id="IPR017853">
    <property type="entry name" value="GH"/>
</dbReference>
<dbReference type="Gene3D" id="3.20.20.300">
    <property type="entry name" value="Glycoside hydrolase, family 3, N-terminal domain"/>
    <property type="match status" value="1"/>
</dbReference>
<dbReference type="PROSITE" id="PS51257">
    <property type="entry name" value="PROKAR_LIPOPROTEIN"/>
    <property type="match status" value="1"/>
</dbReference>
<feature type="domain" description="Glycoside hydrolase family 3 N-terminal" evidence="9">
    <location>
        <begin position="53"/>
        <end position="379"/>
    </location>
</feature>
<dbReference type="PROSITE" id="PS00775">
    <property type="entry name" value="GLYCOSYL_HYDROL_F3"/>
    <property type="match status" value="1"/>
</dbReference>
<accession>A9U6K2</accession>
<evidence type="ECO:0000256" key="7">
    <source>
        <dbReference type="RuleBase" id="RU361161"/>
    </source>
</evidence>
<dbReference type="InterPro" id="IPR036881">
    <property type="entry name" value="Glyco_hydro_3_C_sf"/>
</dbReference>